<organism evidence="2 3">
    <name type="scientific">Salinisphaera orenii MK-B5</name>
    <dbReference type="NCBI Taxonomy" id="856730"/>
    <lineage>
        <taxon>Bacteria</taxon>
        <taxon>Pseudomonadati</taxon>
        <taxon>Pseudomonadota</taxon>
        <taxon>Gammaproteobacteria</taxon>
        <taxon>Salinisphaerales</taxon>
        <taxon>Salinisphaeraceae</taxon>
        <taxon>Salinisphaera</taxon>
    </lineage>
</organism>
<dbReference type="SUPFAM" id="SSF55811">
    <property type="entry name" value="Nudix"/>
    <property type="match status" value="1"/>
</dbReference>
<gene>
    <name evidence="2" type="ORF">SAOR_14445</name>
</gene>
<dbReference type="Proteomes" id="UP000283993">
    <property type="component" value="Unassembled WGS sequence"/>
</dbReference>
<dbReference type="InterPro" id="IPR000086">
    <property type="entry name" value="NUDIX_hydrolase_dom"/>
</dbReference>
<dbReference type="PANTHER" id="PTHR43222">
    <property type="entry name" value="NUDIX HYDROLASE 23"/>
    <property type="match status" value="1"/>
</dbReference>
<dbReference type="Gene3D" id="2.20.70.10">
    <property type="match status" value="1"/>
</dbReference>
<dbReference type="PANTHER" id="PTHR43222:SF2">
    <property type="entry name" value="NUDIX HYDROLASE 23, CHLOROPLASTIC"/>
    <property type="match status" value="1"/>
</dbReference>
<dbReference type="InterPro" id="IPR029401">
    <property type="entry name" value="Nudix_N"/>
</dbReference>
<evidence type="ECO:0000313" key="2">
    <source>
        <dbReference type="EMBL" id="ROO24709.1"/>
    </source>
</evidence>
<protein>
    <submittedName>
        <fullName evidence="2">ADP-ribose pyrophosphatase</fullName>
    </submittedName>
</protein>
<name>A0A423PGD0_9GAMM</name>
<accession>A0A423PGD0</accession>
<evidence type="ECO:0000259" key="1">
    <source>
        <dbReference type="PROSITE" id="PS51462"/>
    </source>
</evidence>
<dbReference type="AlphaFoldDB" id="A0A423PGD0"/>
<dbReference type="InterPro" id="IPR015797">
    <property type="entry name" value="NUDIX_hydrolase-like_dom_sf"/>
</dbReference>
<evidence type="ECO:0000313" key="3">
    <source>
        <dbReference type="Proteomes" id="UP000283993"/>
    </source>
</evidence>
<dbReference type="Pfam" id="PF14803">
    <property type="entry name" value="Zn_ribbon_Nudix"/>
    <property type="match status" value="1"/>
</dbReference>
<dbReference type="Pfam" id="PF00293">
    <property type="entry name" value="NUDIX"/>
    <property type="match status" value="1"/>
</dbReference>
<dbReference type="PROSITE" id="PS51462">
    <property type="entry name" value="NUDIX"/>
    <property type="match status" value="1"/>
</dbReference>
<feature type="domain" description="Nudix hydrolase" evidence="1">
    <location>
        <begin position="40"/>
        <end position="163"/>
    </location>
</feature>
<comment type="caution">
    <text evidence="2">The sequence shown here is derived from an EMBL/GenBank/DDBJ whole genome shotgun (WGS) entry which is preliminary data.</text>
</comment>
<proteinExistence type="predicted"/>
<reference evidence="2 3" key="1">
    <citation type="submission" date="2013-10" db="EMBL/GenBank/DDBJ databases">
        <title>Salinisphaera orenii MK-B5 Genome Sequencing.</title>
        <authorList>
            <person name="Lai Q."/>
            <person name="Li C."/>
            <person name="Shao Z."/>
        </authorList>
    </citation>
    <scope>NUCLEOTIDE SEQUENCE [LARGE SCALE GENOMIC DNA]</scope>
    <source>
        <strain evidence="2 3">MK-B5</strain>
    </source>
</reference>
<dbReference type="GO" id="GO:0003824">
    <property type="term" value="F:catalytic activity"/>
    <property type="evidence" value="ECO:0007669"/>
    <property type="project" value="UniProtKB-ARBA"/>
</dbReference>
<dbReference type="Gene3D" id="3.90.79.10">
    <property type="entry name" value="Nucleoside Triphosphate Pyrophosphohydrolase"/>
    <property type="match status" value="1"/>
</dbReference>
<dbReference type="EMBL" id="AYKH01000041">
    <property type="protein sequence ID" value="ROO24709.1"/>
    <property type="molecule type" value="Genomic_DNA"/>
</dbReference>
<sequence>MPKAMRFCPDCGAPVEYRIPTGDDRERAVCTATGDIFYENPRNVVGCIVEHEGAILMCRRAIEPRLGFWTLPAGFLELGETTPDGAARETREEACAEVADVKLFAMLDVTHIGQVHIFYRARLVGEHFAAGPESAYVTLQREDEIDWPQLAFPTIHRTLERYFADRARGHFGLHVESLGAADWRAMALDREPTGHDDGC</sequence>
<keyword evidence="3" id="KW-1185">Reference proteome</keyword>
<dbReference type="CDD" id="cd04511">
    <property type="entry name" value="NUDIX_Hydrolase"/>
    <property type="match status" value="1"/>
</dbReference>